<name>A0ACB8RPW8_9AGAM</name>
<gene>
    <name evidence="1" type="ORF">FA95DRAFT_1543543</name>
</gene>
<accession>A0ACB8RPW8</accession>
<reference evidence="1" key="1">
    <citation type="submission" date="2021-02" db="EMBL/GenBank/DDBJ databases">
        <authorList>
            <consortium name="DOE Joint Genome Institute"/>
            <person name="Ahrendt S."/>
            <person name="Looney B.P."/>
            <person name="Miyauchi S."/>
            <person name="Morin E."/>
            <person name="Drula E."/>
            <person name="Courty P.E."/>
            <person name="Chicoki N."/>
            <person name="Fauchery L."/>
            <person name="Kohler A."/>
            <person name="Kuo A."/>
            <person name="Labutti K."/>
            <person name="Pangilinan J."/>
            <person name="Lipzen A."/>
            <person name="Riley R."/>
            <person name="Andreopoulos W."/>
            <person name="He G."/>
            <person name="Johnson J."/>
            <person name="Barry K.W."/>
            <person name="Grigoriev I.V."/>
            <person name="Nagy L."/>
            <person name="Hibbett D."/>
            <person name="Henrissat B."/>
            <person name="Matheny P.B."/>
            <person name="Labbe J."/>
            <person name="Martin F."/>
        </authorList>
    </citation>
    <scope>NUCLEOTIDE SEQUENCE</scope>
    <source>
        <strain evidence="1">FP105234-sp</strain>
    </source>
</reference>
<protein>
    <submittedName>
        <fullName evidence="1">Uncharacterized protein</fullName>
    </submittedName>
</protein>
<sequence length="327" mass="36675">MSLQQPDNEDFWAPDPSEGTPPVLPYVPPALERAVLRLQFPPSYVVVGAYRLLTDKSLLVPIWKKCKHGFLRGVAVAAGWAFFSFKIQRKLVELFWINSPSVTGLANDTILGIKVPFDVPTYATIIFLSSQVTAILTFFLARNLRIARERAWDQTVASRGKGPAFWRPYVEEWDVPPVVDEARWAGLAAAQGWVLSFAVKRVLLLPLHVVPVAGTVAVAAMKALDVARFLHRPVRLRCLQSTPRLPHARPYVQYFAAKKMSRPQIAVFIAEHKWDYRAFGFVAALLESIPVAGLLFSVSNRIGAAMWAHDLEKRQHFVAEERAKKGL</sequence>
<comment type="caution">
    <text evidence="1">The sequence shown here is derived from an EMBL/GenBank/DDBJ whole genome shotgun (WGS) entry which is preliminary data.</text>
</comment>
<dbReference type="EMBL" id="MU275945">
    <property type="protein sequence ID" value="KAI0045676.1"/>
    <property type="molecule type" value="Genomic_DNA"/>
</dbReference>
<keyword evidence="2" id="KW-1185">Reference proteome</keyword>
<evidence type="ECO:0000313" key="2">
    <source>
        <dbReference type="Proteomes" id="UP000814033"/>
    </source>
</evidence>
<proteinExistence type="predicted"/>
<dbReference type="Proteomes" id="UP000814033">
    <property type="component" value="Unassembled WGS sequence"/>
</dbReference>
<evidence type="ECO:0000313" key="1">
    <source>
        <dbReference type="EMBL" id="KAI0045676.1"/>
    </source>
</evidence>
<organism evidence="1 2">
    <name type="scientific">Auriscalpium vulgare</name>
    <dbReference type="NCBI Taxonomy" id="40419"/>
    <lineage>
        <taxon>Eukaryota</taxon>
        <taxon>Fungi</taxon>
        <taxon>Dikarya</taxon>
        <taxon>Basidiomycota</taxon>
        <taxon>Agaricomycotina</taxon>
        <taxon>Agaricomycetes</taxon>
        <taxon>Russulales</taxon>
        <taxon>Auriscalpiaceae</taxon>
        <taxon>Auriscalpium</taxon>
    </lineage>
</organism>
<reference evidence="1" key="2">
    <citation type="journal article" date="2022" name="New Phytol.">
        <title>Evolutionary transition to the ectomycorrhizal habit in the genomes of a hyperdiverse lineage of mushroom-forming fungi.</title>
        <authorList>
            <person name="Looney B."/>
            <person name="Miyauchi S."/>
            <person name="Morin E."/>
            <person name="Drula E."/>
            <person name="Courty P.E."/>
            <person name="Kohler A."/>
            <person name="Kuo A."/>
            <person name="LaButti K."/>
            <person name="Pangilinan J."/>
            <person name="Lipzen A."/>
            <person name="Riley R."/>
            <person name="Andreopoulos W."/>
            <person name="He G."/>
            <person name="Johnson J."/>
            <person name="Nolan M."/>
            <person name="Tritt A."/>
            <person name="Barry K.W."/>
            <person name="Grigoriev I.V."/>
            <person name="Nagy L.G."/>
            <person name="Hibbett D."/>
            <person name="Henrissat B."/>
            <person name="Matheny P.B."/>
            <person name="Labbe J."/>
            <person name="Martin F.M."/>
        </authorList>
    </citation>
    <scope>NUCLEOTIDE SEQUENCE</scope>
    <source>
        <strain evidence="1">FP105234-sp</strain>
    </source>
</reference>